<evidence type="ECO:0008006" key="10">
    <source>
        <dbReference type="Google" id="ProtNLM"/>
    </source>
</evidence>
<evidence type="ECO:0000259" key="7">
    <source>
        <dbReference type="Pfam" id="PF24892"/>
    </source>
</evidence>
<dbReference type="InterPro" id="IPR055347">
    <property type="entry name" value="UTP6_N"/>
</dbReference>
<evidence type="ECO:0000256" key="3">
    <source>
        <dbReference type="ARBA" id="ARBA00022552"/>
    </source>
</evidence>
<protein>
    <recommendedName>
        <fullName evidence="10">U3 small nucleolar RNA-associated protein 6</fullName>
    </recommendedName>
</protein>
<comment type="caution">
    <text evidence="8">The sequence shown here is derived from an EMBL/GenBank/DDBJ whole genome shotgun (WGS) entry which is preliminary data.</text>
</comment>
<evidence type="ECO:0000313" key="9">
    <source>
        <dbReference type="Proteomes" id="UP001445335"/>
    </source>
</evidence>
<dbReference type="PANTHER" id="PTHR23271:SF1">
    <property type="entry name" value="U3 SMALL NUCLEOLAR RNA-ASSOCIATED PROTEIN 6 HOMOLOG"/>
    <property type="match status" value="1"/>
</dbReference>
<dbReference type="InterPro" id="IPR013949">
    <property type="entry name" value="Utp6"/>
</dbReference>
<dbReference type="SMART" id="SM00386">
    <property type="entry name" value="HAT"/>
    <property type="match status" value="5"/>
</dbReference>
<dbReference type="Pfam" id="PF08640">
    <property type="entry name" value="U3_assoc_6"/>
    <property type="match status" value="1"/>
</dbReference>
<accession>A0AAW1RTW9</accession>
<comment type="similarity">
    <text evidence="2">Belongs to the UTP6 family.</text>
</comment>
<dbReference type="Proteomes" id="UP001445335">
    <property type="component" value="Unassembled WGS sequence"/>
</dbReference>
<keyword evidence="4" id="KW-0677">Repeat</keyword>
<dbReference type="Pfam" id="PF23240">
    <property type="entry name" value="HAT_PRP39_N"/>
    <property type="match status" value="1"/>
</dbReference>
<evidence type="ECO:0000259" key="6">
    <source>
        <dbReference type="Pfam" id="PF08640"/>
    </source>
</evidence>
<dbReference type="EMBL" id="JALJOU010000023">
    <property type="protein sequence ID" value="KAK9837160.1"/>
    <property type="molecule type" value="Genomic_DNA"/>
</dbReference>
<dbReference type="InterPro" id="IPR003107">
    <property type="entry name" value="HAT"/>
</dbReference>
<dbReference type="SUPFAM" id="SSF48452">
    <property type="entry name" value="TPR-like"/>
    <property type="match status" value="1"/>
</dbReference>
<evidence type="ECO:0000313" key="8">
    <source>
        <dbReference type="EMBL" id="KAK9837160.1"/>
    </source>
</evidence>
<dbReference type="GO" id="GO:0034388">
    <property type="term" value="C:Pwp2p-containing subcomplex of 90S preribosome"/>
    <property type="evidence" value="ECO:0007669"/>
    <property type="project" value="TreeGrafter"/>
</dbReference>
<sequence length="552" mass="59799">MADTVHFLLEDMIPELDDLEERGYFTRAEIKQIVRKRTDFEYLLKRRAALKADYLNYIQYESRLEELRRLRKDAAGLTGAKKSLADHALVRRVHFIFERATRKFRGDLALWHSWLQFCKDSRSARQMSKVLTKALQLHPTAAGLWIYAAAWEVEHNRNVAAARALMQRGLRMCKGDVQLWVEYFRLELLYAHMLRARRKVLGIDAARGKEAAEGAEGGEDGAAEAEAAVEAVLSGKVAEVVFRNAVAALPRAVAVRRRFLDTLQPFNFPGVASVAQVIYASLEEDFPGDEEAWDLRARRHMGAHAVPSAADAAAPAAPNAGTAVPAAAVAAAAAASAAAPRSAAVWRQHLLLQAQQAMAQGDGAAAAADQLGGLVRDAVRAVPAADGAELWALAFQTLSGLGVPLEGLSRDLEAALAAQPKGPLQGGLGEAAASAIAAVRQRHGLGEARAFYRRLLALPPAGGQLFHAALDLELGASASERPTPQELCAVFEAAVEAYGSEDVELWLRYARWEVLQGRGAGKIHWRATKALADPQVFIDRLAKEQAAGKGED</sequence>
<dbReference type="PANTHER" id="PTHR23271">
    <property type="entry name" value="HEPATOCELLULAR CARCINOMA-ASSOCIATED ANTIGEN 66"/>
    <property type="match status" value="1"/>
</dbReference>
<dbReference type="AlphaFoldDB" id="A0AAW1RTW9"/>
<evidence type="ECO:0000256" key="1">
    <source>
        <dbReference type="ARBA" id="ARBA00004604"/>
    </source>
</evidence>
<evidence type="ECO:0000256" key="5">
    <source>
        <dbReference type="ARBA" id="ARBA00023242"/>
    </source>
</evidence>
<proteinExistence type="inferred from homology"/>
<organism evidence="8 9">
    <name type="scientific">Elliptochloris bilobata</name>
    <dbReference type="NCBI Taxonomy" id="381761"/>
    <lineage>
        <taxon>Eukaryota</taxon>
        <taxon>Viridiplantae</taxon>
        <taxon>Chlorophyta</taxon>
        <taxon>core chlorophytes</taxon>
        <taxon>Trebouxiophyceae</taxon>
        <taxon>Trebouxiophyceae incertae sedis</taxon>
        <taxon>Elliptochloris clade</taxon>
        <taxon>Elliptochloris</taxon>
    </lineage>
</organism>
<keyword evidence="5" id="KW-0539">Nucleus</keyword>
<reference evidence="8 9" key="1">
    <citation type="journal article" date="2024" name="Nat. Commun.">
        <title>Phylogenomics reveals the evolutionary origins of lichenization in chlorophyte algae.</title>
        <authorList>
            <person name="Puginier C."/>
            <person name="Libourel C."/>
            <person name="Otte J."/>
            <person name="Skaloud P."/>
            <person name="Haon M."/>
            <person name="Grisel S."/>
            <person name="Petersen M."/>
            <person name="Berrin J.G."/>
            <person name="Delaux P.M."/>
            <person name="Dal Grande F."/>
            <person name="Keller J."/>
        </authorList>
    </citation>
    <scope>NUCLEOTIDE SEQUENCE [LARGE SCALE GENOMIC DNA]</scope>
    <source>
        <strain evidence="8 9">SAG 245.80</strain>
    </source>
</reference>
<dbReference type="InterPro" id="IPR056907">
    <property type="entry name" value="UTP6_C"/>
</dbReference>
<dbReference type="GO" id="GO:0030515">
    <property type="term" value="F:snoRNA binding"/>
    <property type="evidence" value="ECO:0007669"/>
    <property type="project" value="InterPro"/>
</dbReference>
<feature type="domain" description="U3 small nucleolar RNA-associated protein 6 homolog C-terminal" evidence="7">
    <location>
        <begin position="328"/>
        <end position="531"/>
    </location>
</feature>
<dbReference type="Pfam" id="PF24892">
    <property type="entry name" value="UTP6_C"/>
    <property type="match status" value="1"/>
</dbReference>
<dbReference type="GO" id="GO:0000462">
    <property type="term" value="P:maturation of SSU-rRNA from tricistronic rRNA transcript (SSU-rRNA, 5.8S rRNA, LSU-rRNA)"/>
    <property type="evidence" value="ECO:0007669"/>
    <property type="project" value="InterPro"/>
</dbReference>
<dbReference type="Gene3D" id="1.25.40.10">
    <property type="entry name" value="Tetratricopeptide repeat domain"/>
    <property type="match status" value="2"/>
</dbReference>
<evidence type="ECO:0000256" key="2">
    <source>
        <dbReference type="ARBA" id="ARBA00010734"/>
    </source>
</evidence>
<keyword evidence="9" id="KW-1185">Reference proteome</keyword>
<name>A0AAW1RTW9_9CHLO</name>
<comment type="subcellular location">
    <subcellularLocation>
        <location evidence="1">Nucleus</location>
        <location evidence="1">Nucleolus</location>
    </subcellularLocation>
</comment>
<keyword evidence="3" id="KW-0698">rRNA processing</keyword>
<evidence type="ECO:0000256" key="4">
    <source>
        <dbReference type="ARBA" id="ARBA00022737"/>
    </source>
</evidence>
<gene>
    <name evidence="8" type="ORF">WJX81_007266</name>
</gene>
<dbReference type="InterPro" id="IPR011990">
    <property type="entry name" value="TPR-like_helical_dom_sf"/>
</dbReference>
<feature type="domain" description="U3 small nucleolar RNA-associated protein 6 N-terminal" evidence="6">
    <location>
        <begin position="9"/>
        <end position="91"/>
    </location>
</feature>
<dbReference type="GO" id="GO:0032040">
    <property type="term" value="C:small-subunit processome"/>
    <property type="evidence" value="ECO:0007669"/>
    <property type="project" value="TreeGrafter"/>
</dbReference>